<evidence type="ECO:0000313" key="2">
    <source>
        <dbReference type="Proteomes" id="UP000539265"/>
    </source>
</evidence>
<gene>
    <name evidence="1" type="ORF">FHS11_001259</name>
</gene>
<keyword evidence="2" id="KW-1185">Reference proteome</keyword>
<dbReference type="EMBL" id="JACHWX010000002">
    <property type="protein sequence ID" value="MBB3054849.1"/>
    <property type="molecule type" value="Genomic_DNA"/>
</dbReference>
<dbReference type="Proteomes" id="UP000539265">
    <property type="component" value="Unassembled WGS sequence"/>
</dbReference>
<comment type="caution">
    <text evidence="1">The sequence shown here is derived from an EMBL/GenBank/DDBJ whole genome shotgun (WGS) entry which is preliminary data.</text>
</comment>
<accession>A0A839SDY0</accession>
<organism evidence="1 2">
    <name type="scientific">Mucilaginibacter gotjawali</name>
    <dbReference type="NCBI Taxonomy" id="1550579"/>
    <lineage>
        <taxon>Bacteria</taxon>
        <taxon>Pseudomonadati</taxon>
        <taxon>Bacteroidota</taxon>
        <taxon>Sphingobacteriia</taxon>
        <taxon>Sphingobacteriales</taxon>
        <taxon>Sphingobacteriaceae</taxon>
        <taxon>Mucilaginibacter</taxon>
    </lineage>
</organism>
<sequence length="118" mass="12505">MATIIDPVSAKSLIQEFQEQNASDDGPGLLTPADQLLNGFFIDRESLEALLSNPDVAGLSIALAKHPDFVGQPGNYFTLLYSGAELNTGLDAPTPYINTGDICAGPPPCPPMCSNWLQ</sequence>
<dbReference type="AlphaFoldDB" id="A0A839SDY0"/>
<evidence type="ECO:0000313" key="1">
    <source>
        <dbReference type="EMBL" id="MBB3054849.1"/>
    </source>
</evidence>
<name>A0A839SDY0_9SPHI</name>
<reference evidence="1" key="1">
    <citation type="submission" date="2020-08" db="EMBL/GenBank/DDBJ databases">
        <title>Genomic Encyclopedia of Type Strains, Phase III (KMG-III): the genomes of soil and plant-associated and newly described type strains.</title>
        <authorList>
            <person name="Whitman W."/>
        </authorList>
    </citation>
    <scope>NUCLEOTIDE SEQUENCE [LARGE SCALE GENOMIC DNA]</scope>
    <source>
        <strain evidence="1">CECT 8628</strain>
    </source>
</reference>
<proteinExistence type="predicted"/>
<dbReference type="RefSeq" id="WP_096356236.1">
    <property type="nucleotide sequence ID" value="NZ_AP017313.1"/>
</dbReference>
<dbReference type="OrthoDB" id="676815at2"/>
<protein>
    <submittedName>
        <fullName evidence="1">Uncharacterized protein</fullName>
    </submittedName>
</protein>